<feature type="compositionally biased region" description="Low complexity" evidence="1">
    <location>
        <begin position="773"/>
        <end position="787"/>
    </location>
</feature>
<proteinExistence type="predicted"/>
<dbReference type="InterPro" id="IPR000904">
    <property type="entry name" value="Sec7_dom"/>
</dbReference>
<feature type="compositionally biased region" description="Basic and acidic residues" evidence="1">
    <location>
        <begin position="684"/>
        <end position="698"/>
    </location>
</feature>
<feature type="compositionally biased region" description="Basic and acidic residues" evidence="1">
    <location>
        <begin position="866"/>
        <end position="879"/>
    </location>
</feature>
<sequence>MADQETHSSRAEQRMAAVAKLKRAASLPRMKDGRRPPMHVEAVSEGEKAQSEEEKPETSAERAMNEGQPSVVEQESDTMVESKTSDPDSDHPPVLMQKTTDADLEADTELEERSMSPTAVFKKRRSRSRSRSRGSKDLKGKFKVPQSPVPQIGGDSSQDENPPLPPPSMLPMVPPLASPIPHFPAYLQQSRFLRSPTPVTPDMSLFYPGTSPSTPLPTLEDLQKGLMRSNSAGSSSAAGRRMAMHKLTGGTETYDPSPSPTPPPFTQKLSRNNTVSGGERSAARLNLLTRLGTRITKEADAEAASGAEDRGATSPAPKRRRRRSRRTSTTPNSNVTVSDSDFNSTNPNTPAIPPTPLPVLQDHYAELRAQSTTPNQLSSSRNQSSERVSEATTPPPPLPVQNIVDEDTIDQEQSRRRSVLIEDPDDEERDFPEQRQSPLPSTPQHVFHPLDIFRAQHAPETYSNGSLNSRAPSALGVPIPIPYNSRAPSRNEAFQSSPFNVLLKEKALSDEDEEQVLYPATTARPRTPYAAVAEDYDRSISWIASPVPEIRMPIDDDDEEEEEEDEDEDEHSHEVVVKIGPEEEDEDEEPHSATSSNRFSPEAYDDTSPRASSSSKSVLVEFENAPENFNAYVSPSPSSPLPFSEPPSVDGSISPQFVPTRLSVASRIQSIGDRSPQTTEFSEWEDKYGAADSSKREPSSSTWEKAKNMFSRAGSSTGRRSRTNSIATRERRDHTDSSISRESGASLTSAKTDKGDSPGTPAQLQAPPLMQTPSASASILSLAPHAPTRGSVSPIPPPSSTDMSKYQNAKLFPFPGMLKLEEERRAKNYILPTASNPDVSIQSHEEFQAQPLGYSFSNTSTQTPEANREPSRENSDQRLHAKYGADQNKGSAMTPSYPDYIDVSPSPQQNGPSYNLKLPTTLPGVKQWLSKRKAASPGSTPGTVSFSPLPVMDTQSVPITNKKPSLSDIFGRKNNELSNDWDDNAAAGPSSAVEDIDAPKQFGKFTDDGIATNNEVNNLERTQTPRVNQLPALDFSGRGSPFKFPSSANRFATATPDPSSVSDYPAPTASESSSTSSSQSSQGTRQGQLLLERLDESLSKGFRNDDIPRKLILSSPVLQVVNPNTVKDRFLFLFNDILIIAKPVTFDQDSLVDNYKMSTPDRKCTVKSVVQLQNIRFCADRSEAQGKLPIPGPRNSLLRTFIAQFAKEPDNAIATLFTKTSVQDSSVLLGQLLFKTLELDRSRLGEYLSRKTSRTVLKSYLDSFGFSGLRVDVALRVFLHSINVTRYSQSYATALDQLLDAFASRWYEANVKFVAYDKDMAVRLIRTLAQLNERLHGGITDEPGATDHIHRNVSGKDFIDAFRRYDMRFLVSDELLQELYRSIFHERLCQALPASVNGSQDTPITIKRPLPSRLIYKAQSDPIVFRLPQADPGLTIELYGQDMTFDPPILHFTKASEVSFRITGTSLGTKSITMCRSGPNAIKYSGLPLSHTIVVERAFMRNTFQLAFLNQEGAKRRYMFSVDDPIIRNLWATSLRQHIDSSTAAASAPSGLSHDVAKFIKAADAVAFRVLQDTLMGNYTPSHRPNGSYSTQDSGNGAYPSHLAGSLSGSMHARSKSRSKVYHRHGAGRNELDLGDRLANTSHDSTDFATELSEKANTPEQSDGSLWPARDLEMYCLQNSSIGLVLSHLQVGIAESSPHPL</sequence>
<feature type="region of interest" description="Disordered" evidence="1">
    <location>
        <begin position="227"/>
        <end position="445"/>
    </location>
</feature>
<feature type="compositionally biased region" description="Basic residues" evidence="1">
    <location>
        <begin position="317"/>
        <end position="326"/>
    </location>
</feature>
<feature type="compositionally biased region" description="Low complexity" evidence="1">
    <location>
        <begin position="327"/>
        <end position="349"/>
    </location>
</feature>
<evidence type="ECO:0000256" key="1">
    <source>
        <dbReference type="SAM" id="MobiDB-lite"/>
    </source>
</evidence>
<organism evidence="3 4">
    <name type="scientific">Hypholoma sublateritium (strain FD-334 SS-4)</name>
    <dbReference type="NCBI Taxonomy" id="945553"/>
    <lineage>
        <taxon>Eukaryota</taxon>
        <taxon>Fungi</taxon>
        <taxon>Dikarya</taxon>
        <taxon>Basidiomycota</taxon>
        <taxon>Agaricomycotina</taxon>
        <taxon>Agaricomycetes</taxon>
        <taxon>Agaricomycetidae</taxon>
        <taxon>Agaricales</taxon>
        <taxon>Agaricineae</taxon>
        <taxon>Strophariaceae</taxon>
        <taxon>Hypholoma</taxon>
    </lineage>
</organism>
<dbReference type="PROSITE" id="PS50190">
    <property type="entry name" value="SEC7"/>
    <property type="match status" value="1"/>
</dbReference>
<feature type="region of interest" description="Disordered" evidence="1">
    <location>
        <begin position="1046"/>
        <end position="1086"/>
    </location>
</feature>
<dbReference type="SUPFAM" id="SSF50729">
    <property type="entry name" value="PH domain-like"/>
    <property type="match status" value="1"/>
</dbReference>
<feature type="region of interest" description="Disordered" evidence="1">
    <location>
        <begin position="1579"/>
        <end position="1643"/>
    </location>
</feature>
<keyword evidence="4" id="KW-1185">Reference proteome</keyword>
<dbReference type="Gene3D" id="1.10.1000.11">
    <property type="entry name" value="Arf Nucleotide-binding Site Opener,domain 2"/>
    <property type="match status" value="1"/>
</dbReference>
<feature type="region of interest" description="Disordered" evidence="1">
    <location>
        <begin position="546"/>
        <end position="808"/>
    </location>
</feature>
<dbReference type="InterPro" id="IPR035999">
    <property type="entry name" value="Sec7_dom_sf"/>
</dbReference>
<dbReference type="GO" id="GO:0005085">
    <property type="term" value="F:guanyl-nucleotide exchange factor activity"/>
    <property type="evidence" value="ECO:0007669"/>
    <property type="project" value="InterPro"/>
</dbReference>
<feature type="compositionally biased region" description="Polar residues" evidence="1">
    <location>
        <begin position="1579"/>
        <end position="1595"/>
    </location>
</feature>
<feature type="region of interest" description="Disordered" evidence="1">
    <location>
        <begin position="1"/>
        <end position="182"/>
    </location>
</feature>
<dbReference type="Gene3D" id="2.30.29.30">
    <property type="entry name" value="Pleckstrin-homology domain (PH domain)/Phosphotyrosine-binding domain (PTB)"/>
    <property type="match status" value="1"/>
</dbReference>
<evidence type="ECO:0000313" key="4">
    <source>
        <dbReference type="Proteomes" id="UP000054270"/>
    </source>
</evidence>
<feature type="compositionally biased region" description="Basic and acidic residues" evidence="1">
    <location>
        <begin position="1"/>
        <end position="13"/>
    </location>
</feature>
<accession>A0A0D2MY76</accession>
<dbReference type="InterPro" id="IPR011993">
    <property type="entry name" value="PH-like_dom_sf"/>
</dbReference>
<feature type="compositionally biased region" description="Basic residues" evidence="1">
    <location>
        <begin position="1613"/>
        <end position="1627"/>
    </location>
</feature>
<dbReference type="Proteomes" id="UP000054270">
    <property type="component" value="Unassembled WGS sequence"/>
</dbReference>
<feature type="compositionally biased region" description="Acidic residues" evidence="1">
    <location>
        <begin position="555"/>
        <end position="569"/>
    </location>
</feature>
<reference evidence="4" key="1">
    <citation type="submission" date="2014-04" db="EMBL/GenBank/DDBJ databases">
        <title>Evolutionary Origins and Diversification of the Mycorrhizal Mutualists.</title>
        <authorList>
            <consortium name="DOE Joint Genome Institute"/>
            <consortium name="Mycorrhizal Genomics Consortium"/>
            <person name="Kohler A."/>
            <person name="Kuo A."/>
            <person name="Nagy L.G."/>
            <person name="Floudas D."/>
            <person name="Copeland A."/>
            <person name="Barry K.W."/>
            <person name="Cichocki N."/>
            <person name="Veneault-Fourrey C."/>
            <person name="LaButti K."/>
            <person name="Lindquist E.A."/>
            <person name="Lipzen A."/>
            <person name="Lundell T."/>
            <person name="Morin E."/>
            <person name="Murat C."/>
            <person name="Riley R."/>
            <person name="Ohm R."/>
            <person name="Sun H."/>
            <person name="Tunlid A."/>
            <person name="Henrissat B."/>
            <person name="Grigoriev I.V."/>
            <person name="Hibbett D.S."/>
            <person name="Martin F."/>
        </authorList>
    </citation>
    <scope>NUCLEOTIDE SEQUENCE [LARGE SCALE GENOMIC DNA]</scope>
    <source>
        <strain evidence="4">FD-334 SS-4</strain>
    </source>
</reference>
<dbReference type="OMA" id="IIMWRSG"/>
<dbReference type="STRING" id="945553.A0A0D2MY76"/>
<feature type="compositionally biased region" description="Low complexity" evidence="1">
    <location>
        <begin position="227"/>
        <end position="241"/>
    </location>
</feature>
<feature type="compositionally biased region" description="Low complexity" evidence="1">
    <location>
        <begin position="1070"/>
        <end position="1086"/>
    </location>
</feature>
<protein>
    <recommendedName>
        <fullName evidence="2">SEC7 domain-containing protein</fullName>
    </recommendedName>
</protein>
<feature type="compositionally biased region" description="Polar residues" evidence="1">
    <location>
        <begin position="267"/>
        <end position="276"/>
    </location>
</feature>
<feature type="compositionally biased region" description="Polar residues" evidence="1">
    <location>
        <begin position="953"/>
        <end position="964"/>
    </location>
</feature>
<feature type="region of interest" description="Disordered" evidence="1">
    <location>
        <begin position="834"/>
        <end position="1009"/>
    </location>
</feature>
<evidence type="ECO:0000313" key="3">
    <source>
        <dbReference type="EMBL" id="KJA29048.1"/>
    </source>
</evidence>
<feature type="compositionally biased region" description="Polar residues" evidence="1">
    <location>
        <begin position="1046"/>
        <end position="1062"/>
    </location>
</feature>
<feature type="compositionally biased region" description="Polar residues" evidence="1">
    <location>
        <begin position="67"/>
        <end position="82"/>
    </location>
</feature>
<dbReference type="InterPro" id="IPR023394">
    <property type="entry name" value="Sec7_C_sf"/>
</dbReference>
<dbReference type="GO" id="GO:0032012">
    <property type="term" value="P:regulation of ARF protein signal transduction"/>
    <property type="evidence" value="ECO:0007669"/>
    <property type="project" value="InterPro"/>
</dbReference>
<dbReference type="Pfam" id="PF01369">
    <property type="entry name" value="Sec7"/>
    <property type="match status" value="1"/>
</dbReference>
<name>A0A0D2MY76_HYPSF</name>
<feature type="compositionally biased region" description="Polar residues" evidence="1">
    <location>
        <begin position="855"/>
        <end position="865"/>
    </location>
</feature>
<feature type="compositionally biased region" description="Low complexity" evidence="1">
    <location>
        <begin position="375"/>
        <end position="386"/>
    </location>
</feature>
<dbReference type="EMBL" id="KN817520">
    <property type="protein sequence ID" value="KJA29048.1"/>
    <property type="molecule type" value="Genomic_DNA"/>
</dbReference>
<dbReference type="OrthoDB" id="430364at2759"/>
<gene>
    <name evidence="3" type="ORF">HYPSUDRAFT_155302</name>
</gene>
<feature type="compositionally biased region" description="Polar residues" evidence="1">
    <location>
        <begin position="737"/>
        <end position="750"/>
    </location>
</feature>
<feature type="compositionally biased region" description="Pro residues" evidence="1">
    <location>
        <begin position="162"/>
        <end position="182"/>
    </location>
</feature>
<feature type="compositionally biased region" description="Low complexity" evidence="1">
    <location>
        <begin position="302"/>
        <end position="316"/>
    </location>
</feature>
<dbReference type="SMART" id="SM00222">
    <property type="entry name" value="Sec7"/>
    <property type="match status" value="1"/>
</dbReference>
<feature type="compositionally biased region" description="Basic and acidic residues" evidence="1">
    <location>
        <begin position="45"/>
        <end position="64"/>
    </location>
</feature>
<feature type="compositionally biased region" description="Polar residues" evidence="1">
    <location>
        <begin position="937"/>
        <end position="946"/>
    </location>
</feature>
<dbReference type="Gene3D" id="1.10.220.20">
    <property type="match status" value="1"/>
</dbReference>
<feature type="domain" description="SEC7" evidence="2">
    <location>
        <begin position="1187"/>
        <end position="1386"/>
    </location>
</feature>
<dbReference type="SUPFAM" id="SSF48425">
    <property type="entry name" value="Sec7 domain"/>
    <property type="match status" value="1"/>
</dbReference>
<feature type="compositionally biased region" description="Basic residues" evidence="1">
    <location>
        <begin position="121"/>
        <end position="133"/>
    </location>
</feature>
<evidence type="ECO:0000259" key="2">
    <source>
        <dbReference type="PROSITE" id="PS50190"/>
    </source>
</evidence>